<dbReference type="EMBL" id="JAJKFT010000010">
    <property type="protein sequence ID" value="MCC9630706.1"/>
    <property type="molecule type" value="Genomic_DNA"/>
</dbReference>
<proteinExistence type="predicted"/>
<protein>
    <submittedName>
        <fullName evidence="1">DUF2617 family protein</fullName>
    </submittedName>
</protein>
<keyword evidence="2" id="KW-1185">Reference proteome</keyword>
<dbReference type="Pfam" id="PF10936">
    <property type="entry name" value="DUF2617"/>
    <property type="match status" value="1"/>
</dbReference>
<dbReference type="AlphaFoldDB" id="A0A9X1MQ56"/>
<sequence>MTGRYATYNWSVEPITDWFESRHFHPQEASRVLSIRPKVAELVFQLYSRSLHPELFEIYKSRTIQRGGYTLKLDITSVGHIITWRYEGMTLTEVCASAHQPLPQRRRVIAYQLKGRRVDKLDCHGGVGYKAEFELEPVTTKLFRMCQRELSYDPKQGLVHQFDSSGRMNFGALSYINAETRSRSAFIQAFHTFPDDNVIVKTESYFQLP</sequence>
<name>A0A9X1MQ56_9BACT</name>
<gene>
    <name evidence="1" type="ORF">LOC68_20110</name>
</gene>
<accession>A0A9X1MQ56</accession>
<dbReference type="InterPro" id="IPR024486">
    <property type="entry name" value="DUF2617"/>
</dbReference>
<dbReference type="Proteomes" id="UP001139103">
    <property type="component" value="Unassembled WGS sequence"/>
</dbReference>
<reference evidence="1" key="1">
    <citation type="submission" date="2021-11" db="EMBL/GenBank/DDBJ databases">
        <title>Genome sequence.</title>
        <authorList>
            <person name="Sun Q."/>
        </authorList>
    </citation>
    <scope>NUCLEOTIDE SEQUENCE</scope>
    <source>
        <strain evidence="1">JC732</strain>
    </source>
</reference>
<comment type="caution">
    <text evidence="1">The sequence shown here is derived from an EMBL/GenBank/DDBJ whole genome shotgun (WGS) entry which is preliminary data.</text>
</comment>
<evidence type="ECO:0000313" key="2">
    <source>
        <dbReference type="Proteomes" id="UP001139103"/>
    </source>
</evidence>
<evidence type="ECO:0000313" key="1">
    <source>
        <dbReference type="EMBL" id="MCC9630706.1"/>
    </source>
</evidence>
<organism evidence="1 2">
    <name type="scientific">Blastopirellula sediminis</name>
    <dbReference type="NCBI Taxonomy" id="2894196"/>
    <lineage>
        <taxon>Bacteria</taxon>
        <taxon>Pseudomonadati</taxon>
        <taxon>Planctomycetota</taxon>
        <taxon>Planctomycetia</taxon>
        <taxon>Pirellulales</taxon>
        <taxon>Pirellulaceae</taxon>
        <taxon>Blastopirellula</taxon>
    </lineage>
</organism>
<dbReference type="RefSeq" id="WP_230222063.1">
    <property type="nucleotide sequence ID" value="NZ_JAJKFT010000010.1"/>
</dbReference>